<feature type="region of interest" description="Disordered" evidence="2">
    <location>
        <begin position="1"/>
        <end position="75"/>
    </location>
</feature>
<accession>A0A136J6P0</accession>
<dbReference type="EMBL" id="KQ964248">
    <property type="protein sequence ID" value="KXJ92822.1"/>
    <property type="molecule type" value="Genomic_DNA"/>
</dbReference>
<dbReference type="InParanoid" id="A0A136J6P0"/>
<dbReference type="AlphaFoldDB" id="A0A136J6P0"/>
<feature type="region of interest" description="Disordered" evidence="2">
    <location>
        <begin position="96"/>
        <end position="132"/>
    </location>
</feature>
<evidence type="ECO:0000313" key="3">
    <source>
        <dbReference type="EMBL" id="KXJ92822.1"/>
    </source>
</evidence>
<dbReference type="Proteomes" id="UP000070501">
    <property type="component" value="Unassembled WGS sequence"/>
</dbReference>
<evidence type="ECO:0000313" key="4">
    <source>
        <dbReference type="Proteomes" id="UP000070501"/>
    </source>
</evidence>
<name>A0A136J6P0_9PEZI</name>
<feature type="compositionally biased region" description="Low complexity" evidence="2">
    <location>
        <begin position="159"/>
        <end position="187"/>
    </location>
</feature>
<reference evidence="4" key="1">
    <citation type="submission" date="2016-02" db="EMBL/GenBank/DDBJ databases">
        <title>Draft genome sequence of Microdochium bolleyi, a fungal endophyte of beachgrass.</title>
        <authorList>
            <consortium name="DOE Joint Genome Institute"/>
            <person name="David A.S."/>
            <person name="May G."/>
            <person name="Haridas S."/>
            <person name="Lim J."/>
            <person name="Wang M."/>
            <person name="Labutti K."/>
            <person name="Lipzen A."/>
            <person name="Barry K."/>
            <person name="Grigoriev I.V."/>
        </authorList>
    </citation>
    <scope>NUCLEOTIDE SEQUENCE [LARGE SCALE GENOMIC DNA]</scope>
    <source>
        <strain evidence="4">J235TASD1</strain>
    </source>
</reference>
<keyword evidence="4" id="KW-1185">Reference proteome</keyword>
<dbReference type="STRING" id="196109.A0A136J6P0"/>
<proteinExistence type="predicted"/>
<feature type="coiled-coil region" evidence="1">
    <location>
        <begin position="268"/>
        <end position="295"/>
    </location>
</feature>
<sequence>MSIIDSGRHGHGGSGSTAAPASPILPADRLSTTAPNNLEADDEWVVAGPRTPSQTSSNASDDDDDAGRSQLAGALPLGAVDNKDALVSLRHLYNPAAARSGHPAGTPSKRLSIPDPKISGIRPLSGADWMDRDRLGDKSQQAALQVFHFDNAGHHDNASHTASDLSDLSDSDSASDVSPSESSSDGDASSRRYGMPDVSGQDWLTEKQLERLYRHASILKTRRTALADLIKSLLNSRSRAEARQRKQLQTDNRFLNAAQIQLAGQPVLLDLLDQMRKARNEQREADQRIDEVVGELLTAEKALDIQERIFFSVASGASVSFADLDSKASTTHTVVSPGRFPPKPVKSVPYLLTGISGLRPGNTQSMLDKLQDSVRNLKLTEESLLNLEARKDAIDAIVANLGNLDYLELRRAASNAALEAKMDANVVGALDTKFSKALSKEDRDFLDTYTDARRAMRTRREHALQRIAHFEAECRDQGLLPAKNLAESEAELDIQLENEGTTGNVRQSTAQRHSAFTKLLSNPASLLWDQPKTPHQALVSALSLPRADAKRQRQINEALRELNIDNLLSGSEMTRYTDGPRPLTEQNIERLVRDQHSWHLADWINRWLLHKLHMSAMEAELFHNVAKASLEILDSVRWQKDALRYWTRDEAANPLNLTSNSTLSGYSMQSPHPSSRLFVSRRRSDSDLYMFAVGDTFSGIAVH</sequence>
<evidence type="ECO:0000256" key="1">
    <source>
        <dbReference type="SAM" id="Coils"/>
    </source>
</evidence>
<organism evidence="3 4">
    <name type="scientific">Microdochium bolleyi</name>
    <dbReference type="NCBI Taxonomy" id="196109"/>
    <lineage>
        <taxon>Eukaryota</taxon>
        <taxon>Fungi</taxon>
        <taxon>Dikarya</taxon>
        <taxon>Ascomycota</taxon>
        <taxon>Pezizomycotina</taxon>
        <taxon>Sordariomycetes</taxon>
        <taxon>Xylariomycetidae</taxon>
        <taxon>Xylariales</taxon>
        <taxon>Microdochiaceae</taxon>
        <taxon>Microdochium</taxon>
    </lineage>
</organism>
<keyword evidence="1" id="KW-0175">Coiled coil</keyword>
<protein>
    <submittedName>
        <fullName evidence="3">Uncharacterized protein</fullName>
    </submittedName>
</protein>
<feature type="region of interest" description="Disordered" evidence="2">
    <location>
        <begin position="155"/>
        <end position="199"/>
    </location>
</feature>
<gene>
    <name evidence="3" type="ORF">Micbo1qcDRAFT_160650</name>
</gene>
<dbReference type="OrthoDB" id="3553547at2759"/>
<evidence type="ECO:0000256" key="2">
    <source>
        <dbReference type="SAM" id="MobiDB-lite"/>
    </source>
</evidence>